<dbReference type="GO" id="GO:0030515">
    <property type="term" value="F:snoRNA binding"/>
    <property type="evidence" value="ECO:0007669"/>
    <property type="project" value="InterPro"/>
</dbReference>
<comment type="similarity">
    <text evidence="2">Belongs to the UTP6 family.</text>
</comment>
<evidence type="ECO:0000256" key="2">
    <source>
        <dbReference type="ARBA" id="ARBA00010734"/>
    </source>
</evidence>
<gene>
    <name evidence="8" type="ORF">MELIAE_LOCUS820</name>
</gene>
<dbReference type="InterPro" id="IPR055347">
    <property type="entry name" value="UTP6_N"/>
</dbReference>
<dbReference type="PANTHER" id="PTHR23271:SF1">
    <property type="entry name" value="U3 SMALL NUCLEOLAR RNA-ASSOCIATED PROTEIN 6 HOMOLOG"/>
    <property type="match status" value="1"/>
</dbReference>
<dbReference type="Gene3D" id="1.25.40.10">
    <property type="entry name" value="Tetratricopeptide repeat domain"/>
    <property type="match status" value="3"/>
</dbReference>
<sequence>MENVNRHMESMSEEFGEMLRIKLYKNAEINKLIKTRKDLECKVNGVNKNLIDFKAYIKHEKDLLKNIKLRRDKLKIFERKSGIEFKILKRIQTLYEISIQKFPNDYPLSLAYFKFCKDSNNTTALNHAINNILKHYSQQPDAWILIAKYYAYEKNNKKDAINHLLKGLTIHKDSQALYREAFELLLSGEPKHISENALEDEIYKIKTLNLKIKTYLDTIFHDIPDINFYIELLEMLQKYPSTQESQEMIVEKLIESYSGEDLVWHTLAQRELNKLNQNTDSTKQILEKCFQKYQEGLKVVEGEKKKNLWHYYLDYLISVQQDRKVASKLKTTTLQAALEDACEEDILKEKHYIVWIELLDDKMEESEIEFKKKEIKEEIVEILEKGLESIPESVELWKLRLKAAVMKDNENEVNVTLKRGIQALNEKALPLWLMSLRFHMLVSNENKIDEFYQSAIYAPKDVCNVLKPQYILWLGMSKSIEEIRQKYNVLARQRPYCKELHKSMLKVEGNEIPPNIDELEKVHKNVCEQFGKDDVDIWIAYAQFLSKYRPTDLPNLYKQAESKLTSLLFPDFQERYLTLEEYNKISSEDPASELFNILYAASSKKSTKEREATLFPDYMQE</sequence>
<keyword evidence="5" id="KW-0539">Nucleus</keyword>
<evidence type="ECO:0008006" key="10">
    <source>
        <dbReference type="Google" id="ProtNLM"/>
    </source>
</evidence>
<keyword evidence="4" id="KW-0677">Repeat</keyword>
<evidence type="ECO:0000256" key="4">
    <source>
        <dbReference type="ARBA" id="ARBA00022737"/>
    </source>
</evidence>
<protein>
    <recommendedName>
        <fullName evidence="10">U3 small nucleolar RNA-associated protein 6 homolog</fullName>
    </recommendedName>
</protein>
<dbReference type="GO" id="GO:0032040">
    <property type="term" value="C:small-subunit processome"/>
    <property type="evidence" value="ECO:0007669"/>
    <property type="project" value="TreeGrafter"/>
</dbReference>
<evidence type="ECO:0000256" key="1">
    <source>
        <dbReference type="ARBA" id="ARBA00004604"/>
    </source>
</evidence>
<evidence type="ECO:0000256" key="3">
    <source>
        <dbReference type="ARBA" id="ARBA00022552"/>
    </source>
</evidence>
<comment type="subcellular location">
    <subcellularLocation>
        <location evidence="1">Nucleus</location>
        <location evidence="1">Nucleolus</location>
    </subcellularLocation>
</comment>
<dbReference type="InterPro" id="IPR003107">
    <property type="entry name" value="HAT"/>
</dbReference>
<dbReference type="PANTHER" id="PTHR23271">
    <property type="entry name" value="HEPATOCELLULAR CARCINOMA-ASSOCIATED ANTIGEN 66"/>
    <property type="match status" value="1"/>
</dbReference>
<dbReference type="AlphaFoldDB" id="A0A9P0FC28"/>
<proteinExistence type="inferred from homology"/>
<dbReference type="Pfam" id="PF08640">
    <property type="entry name" value="U3_assoc_6"/>
    <property type="match status" value="1"/>
</dbReference>
<dbReference type="GO" id="GO:0034388">
    <property type="term" value="C:Pwp2p-containing subcomplex of 90S preribosome"/>
    <property type="evidence" value="ECO:0007669"/>
    <property type="project" value="TreeGrafter"/>
</dbReference>
<evidence type="ECO:0000256" key="5">
    <source>
        <dbReference type="ARBA" id="ARBA00023242"/>
    </source>
</evidence>
<dbReference type="InterPro" id="IPR013949">
    <property type="entry name" value="Utp6"/>
</dbReference>
<evidence type="ECO:0000313" key="8">
    <source>
        <dbReference type="EMBL" id="CAH0546712.1"/>
    </source>
</evidence>
<dbReference type="EMBL" id="OV121132">
    <property type="protein sequence ID" value="CAH0546712.1"/>
    <property type="molecule type" value="Genomic_DNA"/>
</dbReference>
<dbReference type="InterPro" id="IPR056907">
    <property type="entry name" value="UTP6_C"/>
</dbReference>
<dbReference type="SUPFAM" id="SSF48452">
    <property type="entry name" value="TPR-like"/>
    <property type="match status" value="1"/>
</dbReference>
<feature type="domain" description="U3 small nucleolar RNA-associated protein 6 N-terminal" evidence="6">
    <location>
        <begin position="8"/>
        <end position="89"/>
    </location>
</feature>
<feature type="domain" description="U3 small nucleolar RNA-associated protein 6 homolog C-terminal" evidence="7">
    <location>
        <begin position="287"/>
        <end position="544"/>
    </location>
</feature>
<dbReference type="OrthoDB" id="28112at2759"/>
<evidence type="ECO:0000259" key="6">
    <source>
        <dbReference type="Pfam" id="PF08640"/>
    </source>
</evidence>
<evidence type="ECO:0000259" key="7">
    <source>
        <dbReference type="Pfam" id="PF24892"/>
    </source>
</evidence>
<keyword evidence="3" id="KW-0698">rRNA processing</keyword>
<name>A0A9P0FC28_BRAAE</name>
<evidence type="ECO:0000313" key="9">
    <source>
        <dbReference type="Proteomes" id="UP001154078"/>
    </source>
</evidence>
<dbReference type="InterPro" id="IPR011990">
    <property type="entry name" value="TPR-like_helical_dom_sf"/>
</dbReference>
<organism evidence="8 9">
    <name type="scientific">Brassicogethes aeneus</name>
    <name type="common">Rape pollen beetle</name>
    <name type="synonym">Meligethes aeneus</name>
    <dbReference type="NCBI Taxonomy" id="1431903"/>
    <lineage>
        <taxon>Eukaryota</taxon>
        <taxon>Metazoa</taxon>
        <taxon>Ecdysozoa</taxon>
        <taxon>Arthropoda</taxon>
        <taxon>Hexapoda</taxon>
        <taxon>Insecta</taxon>
        <taxon>Pterygota</taxon>
        <taxon>Neoptera</taxon>
        <taxon>Endopterygota</taxon>
        <taxon>Coleoptera</taxon>
        <taxon>Polyphaga</taxon>
        <taxon>Cucujiformia</taxon>
        <taxon>Nitidulidae</taxon>
        <taxon>Meligethinae</taxon>
        <taxon>Brassicogethes</taxon>
    </lineage>
</organism>
<reference evidence="8" key="1">
    <citation type="submission" date="2021-12" db="EMBL/GenBank/DDBJ databases">
        <authorList>
            <person name="King R."/>
        </authorList>
    </citation>
    <scope>NUCLEOTIDE SEQUENCE</scope>
</reference>
<dbReference type="GO" id="GO:0000462">
    <property type="term" value="P:maturation of SSU-rRNA from tricistronic rRNA transcript (SSU-rRNA, 5.8S rRNA, LSU-rRNA)"/>
    <property type="evidence" value="ECO:0007669"/>
    <property type="project" value="InterPro"/>
</dbReference>
<accession>A0A9P0FC28</accession>
<dbReference type="Pfam" id="PF24892">
    <property type="entry name" value="UTP6_C"/>
    <property type="match status" value="1"/>
</dbReference>
<dbReference type="SMART" id="SM00386">
    <property type="entry name" value="HAT"/>
    <property type="match status" value="4"/>
</dbReference>
<keyword evidence="9" id="KW-1185">Reference proteome</keyword>
<dbReference type="Proteomes" id="UP001154078">
    <property type="component" value="Chromosome 1"/>
</dbReference>